<feature type="signal peptide" evidence="1">
    <location>
        <begin position="1"/>
        <end position="21"/>
    </location>
</feature>
<keyword evidence="1" id="KW-0732">Signal</keyword>
<feature type="chain" id="PRO_5001905784" description="DUF3016 domain-containing protein" evidence="1">
    <location>
        <begin position="22"/>
        <end position="175"/>
    </location>
</feature>
<dbReference type="Pfam" id="PF11454">
    <property type="entry name" value="DUF3016"/>
    <property type="match status" value="1"/>
</dbReference>
<dbReference type="RefSeq" id="WP_037444113.1">
    <property type="nucleotide sequence ID" value="NZ_JPEO01000012.1"/>
</dbReference>
<evidence type="ECO:0000313" key="3">
    <source>
        <dbReference type="Proteomes" id="UP000029264"/>
    </source>
</evidence>
<accession>A0A094JA80</accession>
<dbReference type="Proteomes" id="UP000029264">
    <property type="component" value="Unassembled WGS sequence"/>
</dbReference>
<protein>
    <recommendedName>
        <fullName evidence="4">DUF3016 domain-containing protein</fullName>
    </recommendedName>
</protein>
<dbReference type="OrthoDB" id="195620at2"/>
<name>A0A094JA80_9GAMM</name>
<comment type="caution">
    <text evidence="2">The sequence shown here is derived from an EMBL/GenBank/DDBJ whole genome shotgun (WGS) entry which is preliminary data.</text>
</comment>
<dbReference type="EMBL" id="JPEO01000012">
    <property type="protein sequence ID" value="KFZ36815.1"/>
    <property type="molecule type" value="Genomic_DNA"/>
</dbReference>
<dbReference type="eggNOG" id="ENOG50331S4">
    <property type="taxonomic scope" value="Bacteria"/>
</dbReference>
<organism evidence="2 3">
    <name type="scientific">Shewanella mangrovi</name>
    <dbReference type="NCBI Taxonomy" id="1515746"/>
    <lineage>
        <taxon>Bacteria</taxon>
        <taxon>Pseudomonadati</taxon>
        <taxon>Pseudomonadota</taxon>
        <taxon>Gammaproteobacteria</taxon>
        <taxon>Alteromonadales</taxon>
        <taxon>Shewanellaceae</taxon>
        <taxon>Shewanella</taxon>
    </lineage>
</organism>
<keyword evidence="3" id="KW-1185">Reference proteome</keyword>
<reference evidence="2 3" key="1">
    <citation type="submission" date="2014-06" db="EMBL/GenBank/DDBJ databases">
        <title>Shewanella sp. YQH10.</title>
        <authorList>
            <person name="Liu Y."/>
            <person name="Zeng R."/>
        </authorList>
    </citation>
    <scope>NUCLEOTIDE SEQUENCE [LARGE SCALE GENOMIC DNA]</scope>
    <source>
        <strain evidence="2 3">YQH10</strain>
    </source>
</reference>
<evidence type="ECO:0000313" key="2">
    <source>
        <dbReference type="EMBL" id="KFZ36815.1"/>
    </source>
</evidence>
<dbReference type="InterPro" id="IPR021557">
    <property type="entry name" value="DUF3016"/>
</dbReference>
<evidence type="ECO:0000256" key="1">
    <source>
        <dbReference type="SAM" id="SignalP"/>
    </source>
</evidence>
<dbReference type="STRING" id="1515746.HR45_14455"/>
<evidence type="ECO:0008006" key="4">
    <source>
        <dbReference type="Google" id="ProtNLM"/>
    </source>
</evidence>
<proteinExistence type="predicted"/>
<sequence>MKVGLLIAGLLFAGYTATATADEPQPDPVTKSGIVKIEWQSPEKYRDVQAANENRIKYRQRVFDDLTKSLDKDASRLLKKGETLELVVTDLDLAGDVLPTFGASVSDMRVVKDIYPPRITFSYRVLDGEQVIMVGSEKLRDVGFMDRSNVNSHDSLRFEKEMLKDWLRKTVVPKA</sequence>
<dbReference type="AlphaFoldDB" id="A0A094JA80"/>
<gene>
    <name evidence="2" type="ORF">HR45_14455</name>
</gene>